<accession>A0A652NDS4</accession>
<protein>
    <submittedName>
        <fullName evidence="1">Accessory Sec system protein Asp1</fullName>
    </submittedName>
</protein>
<dbReference type="EMBL" id="SDGY01000007">
    <property type="protein sequence ID" value="TYC46157.1"/>
    <property type="molecule type" value="Genomic_DNA"/>
</dbReference>
<dbReference type="OrthoDB" id="9767875at2"/>
<gene>
    <name evidence="1" type="primary">asp1</name>
    <name evidence="1" type="ORF">ESZ47_08300</name>
</gene>
<sequence length="484" mass="55600">MPDWSTDGEEIPQFNDSIHQAQLFLEEEQEVTFVLCNYEPRLRSILSCKNIDRVTVWSAFDILQHVNLTAQRTLSLTDFSWPKYAEFITMPERILVQVAGKHYATVWFSQLYFDKIDLFDEKDNVIQQLLIDDRGFVSQIGVFDDSGHKIRTDYLTPGGDIAMQENHSTGQVVTQQSWTELTKFDSMTALVAMALDNYLHQVPDDENLIVSPSATNNKILLSINIKQPMIFSIQNNTKKEIADFVMKTDFIVTDSQVHSHQFKDLLDEKVPIVEISPYAIQLNKKHNIKRPLKNIFVTMQGINNELQNLIIETLVNVVNKYDDVTVVLENPGDISAIKEQLEAASLFARNEHGLIDRDSQIAFKSRFNLLGIQNEEQRLKYVKKAHILIDLEDVPDHFLQISAVNFLVPQINVQKSSYVIPDKNGKILTDISELESAIQFYLSDADNEDSMDEVAEALQSENNSEMLWIKWQQIFNKIKSKRTI</sequence>
<proteinExistence type="predicted"/>
<dbReference type="Proteomes" id="UP000442244">
    <property type="component" value="Unassembled WGS sequence"/>
</dbReference>
<comment type="caution">
    <text evidence="1">The sequence shown here is derived from an EMBL/GenBank/DDBJ whole genome shotgun (WGS) entry which is preliminary data.</text>
</comment>
<evidence type="ECO:0000313" key="2">
    <source>
        <dbReference type="Proteomes" id="UP000442244"/>
    </source>
</evidence>
<keyword evidence="2" id="KW-1185">Reference proteome</keyword>
<dbReference type="Pfam" id="PF16993">
    <property type="entry name" value="Asp1"/>
    <property type="match status" value="1"/>
</dbReference>
<name>A0A652NDS4_9LACO</name>
<evidence type="ECO:0000313" key="1">
    <source>
        <dbReference type="EMBL" id="TYC46157.1"/>
    </source>
</evidence>
<reference evidence="1 2" key="1">
    <citation type="submission" date="2019-01" db="EMBL/GenBank/DDBJ databases">
        <title>Leuconostoc litchii sp. nov., a novel lactic acid bacterium isolated from lychee.</title>
        <authorList>
            <person name="Wang L.-T."/>
        </authorList>
    </citation>
    <scope>NUCLEOTIDE SEQUENCE [LARGE SCALE GENOMIC DNA]</scope>
    <source>
        <strain evidence="1 2">MB7</strain>
    </source>
</reference>
<dbReference type="InterPro" id="IPR022372">
    <property type="entry name" value="Accessory_SS_Asp1"/>
</dbReference>
<organism evidence="1 2">
    <name type="scientific">Leuconostoc litchii</name>
    <dbReference type="NCBI Taxonomy" id="1981069"/>
    <lineage>
        <taxon>Bacteria</taxon>
        <taxon>Bacillati</taxon>
        <taxon>Bacillota</taxon>
        <taxon>Bacilli</taxon>
        <taxon>Lactobacillales</taxon>
        <taxon>Lactobacillaceae</taxon>
        <taxon>Leuconostoc</taxon>
    </lineage>
</organism>
<dbReference type="GO" id="GO:0015031">
    <property type="term" value="P:protein transport"/>
    <property type="evidence" value="ECO:0007669"/>
    <property type="project" value="InterPro"/>
</dbReference>
<dbReference type="NCBIfam" id="TIGR03713">
    <property type="entry name" value="acc_sec_asp1"/>
    <property type="match status" value="1"/>
</dbReference>
<dbReference type="AlphaFoldDB" id="A0A652NDS4"/>